<evidence type="ECO:0000259" key="3">
    <source>
        <dbReference type="Pfam" id="PF16861"/>
    </source>
</evidence>
<protein>
    <submittedName>
        <fullName evidence="4">Carbamoyltransferase</fullName>
    </submittedName>
</protein>
<comment type="caution">
    <text evidence="4">The sequence shown here is derived from an EMBL/GenBank/DDBJ whole genome shotgun (WGS) entry which is preliminary data.</text>
</comment>
<dbReference type="Pfam" id="PF02543">
    <property type="entry name" value="Carbam_trans_N"/>
    <property type="match status" value="2"/>
</dbReference>
<name>A0ABP8DSJ7_9ACTN</name>
<dbReference type="InterPro" id="IPR051338">
    <property type="entry name" value="NodU/CmcH_Carbamoyltrnsfr"/>
</dbReference>
<feature type="domain" description="Carbamoyltransferase" evidence="2">
    <location>
        <begin position="102"/>
        <end position="149"/>
    </location>
</feature>
<dbReference type="PANTHER" id="PTHR34847:SF1">
    <property type="entry name" value="NODULATION PROTEIN U"/>
    <property type="match status" value="1"/>
</dbReference>
<organism evidence="4 5">
    <name type="scientific">Dactylosporangium darangshiense</name>
    <dbReference type="NCBI Taxonomy" id="579108"/>
    <lineage>
        <taxon>Bacteria</taxon>
        <taxon>Bacillati</taxon>
        <taxon>Actinomycetota</taxon>
        <taxon>Actinomycetes</taxon>
        <taxon>Micromonosporales</taxon>
        <taxon>Micromonosporaceae</taxon>
        <taxon>Dactylosporangium</taxon>
    </lineage>
</organism>
<evidence type="ECO:0000256" key="1">
    <source>
        <dbReference type="ARBA" id="ARBA00006129"/>
    </source>
</evidence>
<sequence length="504" mass="53249">MAFDTVDEHGYGGNYMIIAGLRSARGSSVAVIRDSILAFGTDIDDGVEPDHMQRLLSDQRFEIDEVDAWALDDGPDARADADLTGVERRLELPGPSRSSTGYGHVACQLAAAYCSSPFAAAGAPSLVLVWDSGRSPLLYHVDDAGKVEPGGTLAAPPDAALTALGGRLDGPRRAAGVPDGDIKESLREVFAAPGDGDFADELDKHAARLGAEPDDVAASAHELIADLLAERLADRAREWIGGAAFNLCFTGSMALDIRWNGVLRAHPMVAAMWVPPFPGASGTAFGAAALRAGRGSGLRAIGWDLRCGPAARRTNHVPAGWSVAPCRPEELARLMHRTGRPAVVVAGRAKLGPRALGSRSILAPATDAATGALLDRLRARGDCGPAAPLCRAERAADVFDPGFPDPFMQFEHHIREEWADRLPALRGADRLQTVTLADDPVLATLLREYEIWSGVPVLCTAGGGGVIFADAASAMQWGEIGLVWNDGVLYRRTAGLEADAREIR</sequence>
<dbReference type="Pfam" id="PF16861">
    <property type="entry name" value="Carbam_trans_C"/>
    <property type="match status" value="1"/>
</dbReference>
<dbReference type="InterPro" id="IPR038152">
    <property type="entry name" value="Carbam_trans_C_sf"/>
</dbReference>
<evidence type="ECO:0000313" key="5">
    <source>
        <dbReference type="Proteomes" id="UP001500620"/>
    </source>
</evidence>
<dbReference type="EMBL" id="BAABAT010000059">
    <property type="protein sequence ID" value="GAA4262995.1"/>
    <property type="molecule type" value="Genomic_DNA"/>
</dbReference>
<dbReference type="Gene3D" id="3.30.420.40">
    <property type="match status" value="1"/>
</dbReference>
<dbReference type="Proteomes" id="UP001500620">
    <property type="component" value="Unassembled WGS sequence"/>
</dbReference>
<gene>
    <name evidence="4" type="ORF">GCM10022255_103530</name>
</gene>
<proteinExistence type="inferred from homology"/>
<dbReference type="Gene3D" id="3.90.870.20">
    <property type="entry name" value="Carbamoyltransferase, C-terminal domain"/>
    <property type="match status" value="1"/>
</dbReference>
<evidence type="ECO:0000259" key="2">
    <source>
        <dbReference type="Pfam" id="PF02543"/>
    </source>
</evidence>
<dbReference type="PANTHER" id="PTHR34847">
    <property type="entry name" value="NODULATION PROTEIN U"/>
    <property type="match status" value="1"/>
</dbReference>
<evidence type="ECO:0000313" key="4">
    <source>
        <dbReference type="EMBL" id="GAA4262995.1"/>
    </source>
</evidence>
<accession>A0ABP8DSJ7</accession>
<dbReference type="InterPro" id="IPR031730">
    <property type="entry name" value="Carbam_trans_C"/>
</dbReference>
<feature type="domain" description="Carbamoyltransferase" evidence="2">
    <location>
        <begin position="205"/>
        <end position="288"/>
    </location>
</feature>
<dbReference type="InterPro" id="IPR003696">
    <property type="entry name" value="Carbtransf_dom"/>
</dbReference>
<feature type="domain" description="Carbamoyltransferase C-terminal" evidence="3">
    <location>
        <begin position="343"/>
        <end position="459"/>
    </location>
</feature>
<reference evidence="5" key="1">
    <citation type="journal article" date="2019" name="Int. J. Syst. Evol. Microbiol.">
        <title>The Global Catalogue of Microorganisms (GCM) 10K type strain sequencing project: providing services to taxonomists for standard genome sequencing and annotation.</title>
        <authorList>
            <consortium name="The Broad Institute Genomics Platform"/>
            <consortium name="The Broad Institute Genome Sequencing Center for Infectious Disease"/>
            <person name="Wu L."/>
            <person name="Ma J."/>
        </authorList>
    </citation>
    <scope>NUCLEOTIDE SEQUENCE [LARGE SCALE GENOMIC DNA]</scope>
    <source>
        <strain evidence="5">JCM 17441</strain>
    </source>
</reference>
<comment type="similarity">
    <text evidence="1">Belongs to the NodU/CmcH family.</text>
</comment>
<keyword evidence="5" id="KW-1185">Reference proteome</keyword>
<dbReference type="RefSeq" id="WP_345141323.1">
    <property type="nucleotide sequence ID" value="NZ_BAABAT010000059.1"/>
</dbReference>